<feature type="domain" description="Ketopantoate reductase C-terminal" evidence="6">
    <location>
        <begin position="287"/>
        <end position="408"/>
    </location>
</feature>
<dbReference type="InterPro" id="IPR013752">
    <property type="entry name" value="KPA_reductase"/>
</dbReference>
<dbReference type="SUPFAM" id="SSF51735">
    <property type="entry name" value="NAD(P)-binding Rossmann-fold domains"/>
    <property type="match status" value="1"/>
</dbReference>
<dbReference type="PANTHER" id="PTHR43765:SF2">
    <property type="entry name" value="2-DEHYDROPANTOATE 2-REDUCTASE"/>
    <property type="match status" value="1"/>
</dbReference>
<dbReference type="HOGENOM" id="CLU_031468_1_0_11"/>
<reference evidence="7" key="1">
    <citation type="submission" date="2009-10" db="EMBL/GenBank/DDBJ databases">
        <title>The genome sequence of Streptomyces sviceus strain ATCC 29083.</title>
        <authorList>
            <consortium name="The Broad Institute Genome Sequencing Platform"/>
            <consortium name="Broad Institute Microbial Sequencing Center"/>
            <person name="Fischbach M."/>
            <person name="Godfrey P."/>
            <person name="Ward D."/>
            <person name="Young S."/>
            <person name="Zeng Q."/>
            <person name="Koehrsen M."/>
            <person name="Alvarado L."/>
            <person name="Berlin A.M."/>
            <person name="Bochicchio J."/>
            <person name="Borenstein D."/>
            <person name="Chapman S.B."/>
            <person name="Chen Z."/>
            <person name="Engels R."/>
            <person name="Freedman E."/>
            <person name="Gellesch M."/>
            <person name="Goldberg J."/>
            <person name="Griggs A."/>
            <person name="Gujja S."/>
            <person name="Heilman E.R."/>
            <person name="Heiman D.I."/>
            <person name="Hepburn T.A."/>
            <person name="Howarth C."/>
            <person name="Jen D."/>
            <person name="Larson L."/>
            <person name="Lewis B."/>
            <person name="Mehta T."/>
            <person name="Park D."/>
            <person name="Pearson M."/>
            <person name="Richards J."/>
            <person name="Roberts A."/>
            <person name="Saif S."/>
            <person name="Shea T.D."/>
            <person name="Shenoy N."/>
            <person name="Sisk P."/>
            <person name="Stolte C."/>
            <person name="Sykes S.N."/>
            <person name="Thomson T."/>
            <person name="Walk T."/>
            <person name="White J."/>
            <person name="Yandava C."/>
            <person name="Straight P."/>
            <person name="Clardy J."/>
            <person name="Hung D."/>
            <person name="Kolter R."/>
            <person name="Mekalanos J."/>
            <person name="Walker S."/>
            <person name="Walsh C.T."/>
            <person name="Wieland-Brown L.C."/>
            <person name="Haas B."/>
            <person name="Nusbaum C."/>
            <person name="Birren B."/>
        </authorList>
    </citation>
    <scope>NUCLEOTIDE SEQUENCE [LARGE SCALE GENOMIC DNA]</scope>
    <source>
        <strain evidence="7">ATCC 29083</strain>
    </source>
</reference>
<dbReference type="GO" id="GO:0008677">
    <property type="term" value="F:2-dehydropantoate 2-reductase activity"/>
    <property type="evidence" value="ECO:0007669"/>
    <property type="project" value="TreeGrafter"/>
</dbReference>
<sequence>MFRAARPAARTARRCRAAAKARAGAAADGCAPAARRPAAGRRSRSPNALHDAGKSLSTPVVSPRVDQPSNLRFLTHTRHEGAPPRPGNTSTPVLCEAFPMRYVIIGAGAVGGTVGGRLAGSGHEVVLVARGAHHASLRDDGLRLRVPEGELTYRLPVVDGPTPLGELREDDVLVLAVKTQDTEGALDAWGPAPVAGGGTAAERLPLLCAQNGVEGQRIALRRFRRVYGVCVWLPSTFVEPGVVSAAGSPLTGILHLGVYPHGTDETARRVAADLEKSRFEAPVVPDLARWQYAKLLSNLANAVEAVAGPVESEEALALVGRVRAEGRAVLDAAGIAYASVEEQRALRGDKVTLQPLEGAPRGGGSSWQSLTRGTGTIEADHLNGEIALLGRLHGVPTPLNELLQRLANTCARERRRPGAMPVGELVRLADEAETAVGKERRLTR</sequence>
<dbReference type="eggNOG" id="COG1893">
    <property type="taxonomic scope" value="Bacteria"/>
</dbReference>
<dbReference type="InterPro" id="IPR013332">
    <property type="entry name" value="KPR_N"/>
</dbReference>
<dbReference type="EMBL" id="CM000951">
    <property type="protein sequence ID" value="EDY55327.1"/>
    <property type="molecule type" value="Genomic_DNA"/>
</dbReference>
<feature type="region of interest" description="Disordered" evidence="4">
    <location>
        <begin position="26"/>
        <end position="67"/>
    </location>
</feature>
<keyword evidence="8" id="KW-1185">Reference proteome</keyword>
<dbReference type="Gene3D" id="1.10.1040.10">
    <property type="entry name" value="N-(1-d-carboxylethyl)-l-norvaline Dehydrogenase, domain 2"/>
    <property type="match status" value="1"/>
</dbReference>
<dbReference type="PANTHER" id="PTHR43765">
    <property type="entry name" value="2-DEHYDROPANTOATE 2-REDUCTASE-RELATED"/>
    <property type="match status" value="1"/>
</dbReference>
<dbReference type="GO" id="GO:0005737">
    <property type="term" value="C:cytoplasm"/>
    <property type="evidence" value="ECO:0007669"/>
    <property type="project" value="TreeGrafter"/>
</dbReference>
<dbReference type="SUPFAM" id="SSF48179">
    <property type="entry name" value="6-phosphogluconate dehydrogenase C-terminal domain-like"/>
    <property type="match status" value="1"/>
</dbReference>
<proteinExistence type="inferred from homology"/>
<gene>
    <name evidence="7" type="ORF">SSEG_01908</name>
</gene>
<evidence type="ECO:0000259" key="6">
    <source>
        <dbReference type="Pfam" id="PF08546"/>
    </source>
</evidence>
<dbReference type="GO" id="GO:0050661">
    <property type="term" value="F:NADP binding"/>
    <property type="evidence" value="ECO:0007669"/>
    <property type="project" value="TreeGrafter"/>
</dbReference>
<evidence type="ECO:0000259" key="5">
    <source>
        <dbReference type="Pfam" id="PF02558"/>
    </source>
</evidence>
<dbReference type="Pfam" id="PF08546">
    <property type="entry name" value="ApbA_C"/>
    <property type="match status" value="1"/>
</dbReference>
<dbReference type="InterPro" id="IPR036291">
    <property type="entry name" value="NAD(P)-bd_dom_sf"/>
</dbReference>
<accession>B5HR73</accession>
<dbReference type="InterPro" id="IPR008927">
    <property type="entry name" value="6-PGluconate_DH-like_C_sf"/>
</dbReference>
<evidence type="ECO:0000256" key="3">
    <source>
        <dbReference type="ARBA" id="ARBA00023002"/>
    </source>
</evidence>
<evidence type="ECO:0000256" key="2">
    <source>
        <dbReference type="ARBA" id="ARBA00022857"/>
    </source>
</evidence>
<keyword evidence="3" id="KW-0560">Oxidoreductase</keyword>
<evidence type="ECO:0000313" key="8">
    <source>
        <dbReference type="Proteomes" id="UP000002785"/>
    </source>
</evidence>
<protein>
    <submittedName>
        <fullName evidence="7">2-dehydropantoate 2-reductase</fullName>
    </submittedName>
</protein>
<keyword evidence="2" id="KW-0521">NADP</keyword>
<dbReference type="Pfam" id="PF02558">
    <property type="entry name" value="ApbA"/>
    <property type="match status" value="1"/>
</dbReference>
<organism evidence="7 8">
    <name type="scientific">Streptomyces sviceus (strain ATCC 29083 / DSM 924 / JCM 4929 / NBRC 13980 / NCIMB 11184 / NRRL 5439 / UC 5370)</name>
    <dbReference type="NCBI Taxonomy" id="463191"/>
    <lineage>
        <taxon>Bacteria</taxon>
        <taxon>Bacillati</taxon>
        <taxon>Actinomycetota</taxon>
        <taxon>Actinomycetes</taxon>
        <taxon>Kitasatosporales</taxon>
        <taxon>Streptomycetaceae</taxon>
        <taxon>Streptomyces</taxon>
    </lineage>
</organism>
<name>B5HR73_STRX2</name>
<evidence type="ECO:0000256" key="1">
    <source>
        <dbReference type="ARBA" id="ARBA00007870"/>
    </source>
</evidence>
<dbReference type="Proteomes" id="UP000002785">
    <property type="component" value="Chromosome"/>
</dbReference>
<dbReference type="InterPro" id="IPR013328">
    <property type="entry name" value="6PGD_dom2"/>
</dbReference>
<evidence type="ECO:0000313" key="7">
    <source>
        <dbReference type="EMBL" id="EDY55327.1"/>
    </source>
</evidence>
<comment type="similarity">
    <text evidence="1">Belongs to the ketopantoate reductase family.</text>
</comment>
<evidence type="ECO:0000256" key="4">
    <source>
        <dbReference type="SAM" id="MobiDB-lite"/>
    </source>
</evidence>
<dbReference type="InterPro" id="IPR050838">
    <property type="entry name" value="Ketopantoate_reductase"/>
</dbReference>
<dbReference type="AlphaFoldDB" id="B5HR73"/>
<feature type="compositionally biased region" description="Low complexity" evidence="4">
    <location>
        <begin position="26"/>
        <end position="37"/>
    </location>
</feature>
<dbReference type="Gene3D" id="3.40.50.720">
    <property type="entry name" value="NAD(P)-binding Rossmann-like Domain"/>
    <property type="match status" value="1"/>
</dbReference>
<feature type="domain" description="Ketopantoate reductase N-terminal" evidence="5">
    <location>
        <begin position="103"/>
        <end position="251"/>
    </location>
</feature>